<dbReference type="AlphaFoldDB" id="A0A1I2G3T6"/>
<name>A0A1I2G3T6_9BACT</name>
<organism evidence="1 2">
    <name type="scientific">Thermophagus xiamenensis</name>
    <dbReference type="NCBI Taxonomy" id="385682"/>
    <lineage>
        <taxon>Bacteria</taxon>
        <taxon>Pseudomonadati</taxon>
        <taxon>Bacteroidota</taxon>
        <taxon>Bacteroidia</taxon>
        <taxon>Marinilabiliales</taxon>
        <taxon>Marinilabiliaceae</taxon>
        <taxon>Thermophagus</taxon>
    </lineage>
</organism>
<dbReference type="EMBL" id="FONA01000046">
    <property type="protein sequence ID" value="SFF11291.1"/>
    <property type="molecule type" value="Genomic_DNA"/>
</dbReference>
<keyword evidence="2" id="KW-1185">Reference proteome</keyword>
<evidence type="ECO:0000313" key="2">
    <source>
        <dbReference type="Proteomes" id="UP000181976"/>
    </source>
</evidence>
<feature type="non-terminal residue" evidence="1">
    <location>
        <position position="46"/>
    </location>
</feature>
<reference evidence="1 2" key="1">
    <citation type="submission" date="2016-10" db="EMBL/GenBank/DDBJ databases">
        <authorList>
            <person name="de Groot N.N."/>
        </authorList>
    </citation>
    <scope>NUCLEOTIDE SEQUENCE [LARGE SCALE GENOMIC DNA]</scope>
    <source>
        <strain evidence="1 2">DSM 19012</strain>
    </source>
</reference>
<dbReference type="Proteomes" id="UP000181976">
    <property type="component" value="Unassembled WGS sequence"/>
</dbReference>
<gene>
    <name evidence="1" type="ORF">SAMN05444380_1461</name>
</gene>
<protein>
    <submittedName>
        <fullName evidence="1">Uncharacterized protein</fullName>
    </submittedName>
</protein>
<proteinExistence type="predicted"/>
<evidence type="ECO:0000313" key="1">
    <source>
        <dbReference type="EMBL" id="SFF11291.1"/>
    </source>
</evidence>
<dbReference type="InParanoid" id="A0A1I2G3T6"/>
<accession>A0A1I2G3T6</accession>
<sequence length="46" mass="4873">MQIFSILEACKTPGQQFVGQKKLGMRAFSAVGGESLLVSSLINSLS</sequence>